<proteinExistence type="predicted"/>
<sequence>MQNGQTTSSSSSTQRRRNDCWVIPIGVRILDGCVGSPTGGHGASPPLVTFLLNNKYCHMIVGGDRQTLDYLRILYGTLRRLKLLEPTRCTHTSKRVGESADSQRLYIDPLRGGSTWFMRPQSC</sequence>
<reference evidence="1 2" key="1">
    <citation type="submission" date="2014-04" db="EMBL/GenBank/DDBJ databases">
        <authorList>
            <consortium name="DOE Joint Genome Institute"/>
            <person name="Kuo A."/>
            <person name="Zuccaro A."/>
            <person name="Kohler A."/>
            <person name="Nagy L.G."/>
            <person name="Floudas D."/>
            <person name="Copeland A."/>
            <person name="Barry K.W."/>
            <person name="Cichocki N."/>
            <person name="Veneault-Fourrey C."/>
            <person name="LaButti K."/>
            <person name="Lindquist E.A."/>
            <person name="Lipzen A."/>
            <person name="Lundell T."/>
            <person name="Morin E."/>
            <person name="Murat C."/>
            <person name="Sun H."/>
            <person name="Tunlid A."/>
            <person name="Henrissat B."/>
            <person name="Grigoriev I.V."/>
            <person name="Hibbett D.S."/>
            <person name="Martin F."/>
            <person name="Nordberg H.P."/>
            <person name="Cantor M.N."/>
            <person name="Hua S.X."/>
        </authorList>
    </citation>
    <scope>NUCLEOTIDE SEQUENCE [LARGE SCALE GENOMIC DNA]</scope>
    <source>
        <strain evidence="1 2">MAFF 305830</strain>
    </source>
</reference>
<evidence type="ECO:0000313" key="1">
    <source>
        <dbReference type="EMBL" id="KIM29900.1"/>
    </source>
</evidence>
<dbReference type="HOGENOM" id="CLU_2016618_0_0_1"/>
<keyword evidence="2" id="KW-1185">Reference proteome</keyword>
<evidence type="ECO:0000313" key="2">
    <source>
        <dbReference type="Proteomes" id="UP000054097"/>
    </source>
</evidence>
<gene>
    <name evidence="1" type="ORF">M408DRAFT_98493</name>
</gene>
<protein>
    <submittedName>
        <fullName evidence="1">Uncharacterized protein</fullName>
    </submittedName>
</protein>
<accession>A0A0C3AZE4</accession>
<name>A0A0C3AZE4_SERVB</name>
<dbReference type="Proteomes" id="UP000054097">
    <property type="component" value="Unassembled WGS sequence"/>
</dbReference>
<reference evidence="2" key="2">
    <citation type="submission" date="2015-01" db="EMBL/GenBank/DDBJ databases">
        <title>Evolutionary Origins and Diversification of the Mycorrhizal Mutualists.</title>
        <authorList>
            <consortium name="DOE Joint Genome Institute"/>
            <consortium name="Mycorrhizal Genomics Consortium"/>
            <person name="Kohler A."/>
            <person name="Kuo A."/>
            <person name="Nagy L.G."/>
            <person name="Floudas D."/>
            <person name="Copeland A."/>
            <person name="Barry K.W."/>
            <person name="Cichocki N."/>
            <person name="Veneault-Fourrey C."/>
            <person name="LaButti K."/>
            <person name="Lindquist E.A."/>
            <person name="Lipzen A."/>
            <person name="Lundell T."/>
            <person name="Morin E."/>
            <person name="Murat C."/>
            <person name="Riley R."/>
            <person name="Ohm R."/>
            <person name="Sun H."/>
            <person name="Tunlid A."/>
            <person name="Henrissat B."/>
            <person name="Grigoriev I.V."/>
            <person name="Hibbett D.S."/>
            <person name="Martin F."/>
        </authorList>
    </citation>
    <scope>NUCLEOTIDE SEQUENCE [LARGE SCALE GENOMIC DNA]</scope>
    <source>
        <strain evidence="2">MAFF 305830</strain>
    </source>
</reference>
<organism evidence="1 2">
    <name type="scientific">Serendipita vermifera MAFF 305830</name>
    <dbReference type="NCBI Taxonomy" id="933852"/>
    <lineage>
        <taxon>Eukaryota</taxon>
        <taxon>Fungi</taxon>
        <taxon>Dikarya</taxon>
        <taxon>Basidiomycota</taxon>
        <taxon>Agaricomycotina</taxon>
        <taxon>Agaricomycetes</taxon>
        <taxon>Sebacinales</taxon>
        <taxon>Serendipitaceae</taxon>
        <taxon>Serendipita</taxon>
    </lineage>
</organism>
<dbReference type="AlphaFoldDB" id="A0A0C3AZE4"/>
<dbReference type="EMBL" id="KN824286">
    <property type="protein sequence ID" value="KIM29900.1"/>
    <property type="molecule type" value="Genomic_DNA"/>
</dbReference>